<evidence type="ECO:0000313" key="8">
    <source>
        <dbReference type="Proteomes" id="UP000289022"/>
    </source>
</evidence>
<dbReference type="EMBL" id="RJGP01001447">
    <property type="protein sequence ID" value="RVZ16367.1"/>
    <property type="molecule type" value="Genomic_DNA"/>
</dbReference>
<organism evidence="7 8">
    <name type="scientific">Helicobacter pylori</name>
    <name type="common">Campylobacter pylori</name>
    <dbReference type="NCBI Taxonomy" id="210"/>
    <lineage>
        <taxon>Bacteria</taxon>
        <taxon>Pseudomonadati</taxon>
        <taxon>Campylobacterota</taxon>
        <taxon>Epsilonproteobacteria</taxon>
        <taxon>Campylobacterales</taxon>
        <taxon>Helicobacteraceae</taxon>
        <taxon>Helicobacter</taxon>
    </lineage>
</organism>
<dbReference type="AlphaFoldDB" id="A0A438W0E2"/>
<dbReference type="InterPro" id="IPR001412">
    <property type="entry name" value="aa-tRNA-synth_I_CS"/>
</dbReference>
<dbReference type="GO" id="GO:0005524">
    <property type="term" value="F:ATP binding"/>
    <property type="evidence" value="ECO:0007669"/>
    <property type="project" value="UniProtKB-KW"/>
</dbReference>
<feature type="non-terminal residue" evidence="7">
    <location>
        <position position="1"/>
    </location>
</feature>
<dbReference type="SUPFAM" id="SSF55190">
    <property type="entry name" value="Arginyl-tRNA synthetase (ArgRS), N-terminal 'additional' domain"/>
    <property type="match status" value="1"/>
</dbReference>
<dbReference type="GO" id="GO:0006420">
    <property type="term" value="P:arginyl-tRNA aminoacylation"/>
    <property type="evidence" value="ECO:0007669"/>
    <property type="project" value="InterPro"/>
</dbReference>
<comment type="caution">
    <text evidence="7">The sequence shown here is derived from an EMBL/GenBank/DDBJ whole genome shotgun (WGS) entry which is preliminary data.</text>
</comment>
<evidence type="ECO:0000313" key="7">
    <source>
        <dbReference type="EMBL" id="RVZ16367.1"/>
    </source>
</evidence>
<dbReference type="Gene3D" id="3.30.1360.70">
    <property type="entry name" value="Arginyl tRNA synthetase N-terminal domain"/>
    <property type="match status" value="1"/>
</dbReference>
<feature type="domain" description="Arginyl tRNA synthetase N-terminal" evidence="6">
    <location>
        <begin position="1"/>
        <end position="46"/>
    </location>
</feature>
<protein>
    <recommendedName>
        <fullName evidence="1">Arginine--tRNA ligase</fullName>
    </recommendedName>
</protein>
<accession>A0A438W0E2</accession>
<reference evidence="7 8" key="1">
    <citation type="submission" date="2018-11" db="EMBL/GenBank/DDBJ databases">
        <title>Genetic determinants and prediction of antibiotic resistance phenotypes in Helicobacter pylori.</title>
        <authorList>
            <person name="Wagner K."/>
        </authorList>
    </citation>
    <scope>NUCLEOTIDE SEQUENCE [LARGE SCALE GENOMIC DNA]</scope>
    <source>
        <strain evidence="7 8">ZH70</strain>
    </source>
</reference>
<feature type="non-terminal residue" evidence="7">
    <location>
        <position position="97"/>
    </location>
</feature>
<dbReference type="PRINTS" id="PR01038">
    <property type="entry name" value="TRNASYNTHARG"/>
</dbReference>
<evidence type="ECO:0000256" key="4">
    <source>
        <dbReference type="ARBA" id="ARBA00022840"/>
    </source>
</evidence>
<dbReference type="InterPro" id="IPR005148">
    <property type="entry name" value="Arg-tRNA-synth_N"/>
</dbReference>
<keyword evidence="5" id="KW-0030">Aminoacyl-tRNA synthetase</keyword>
<keyword evidence="2 7" id="KW-0436">Ligase</keyword>
<dbReference type="Pfam" id="PF03485">
    <property type="entry name" value="Arg_tRNA_synt_N"/>
    <property type="match status" value="1"/>
</dbReference>
<gene>
    <name evidence="7" type="ORF">EC518_14185</name>
</gene>
<evidence type="ECO:0000256" key="5">
    <source>
        <dbReference type="ARBA" id="ARBA00023146"/>
    </source>
</evidence>
<dbReference type="PROSITE" id="PS00178">
    <property type="entry name" value="AA_TRNA_LIGASE_I"/>
    <property type="match status" value="1"/>
</dbReference>
<dbReference type="InterPro" id="IPR036695">
    <property type="entry name" value="Arg-tRNA-synth_N_sf"/>
</dbReference>
<dbReference type="Gene3D" id="3.40.50.620">
    <property type="entry name" value="HUPs"/>
    <property type="match status" value="1"/>
</dbReference>
<evidence type="ECO:0000259" key="6">
    <source>
        <dbReference type="Pfam" id="PF03485"/>
    </source>
</evidence>
<dbReference type="InterPro" id="IPR001278">
    <property type="entry name" value="Arg-tRNA-ligase"/>
</dbReference>
<proteinExistence type="predicted"/>
<evidence type="ECO:0000256" key="2">
    <source>
        <dbReference type="ARBA" id="ARBA00022598"/>
    </source>
</evidence>
<dbReference type="GO" id="GO:0005737">
    <property type="term" value="C:cytoplasm"/>
    <property type="evidence" value="ECO:0007669"/>
    <property type="project" value="InterPro"/>
</dbReference>
<dbReference type="SUPFAM" id="SSF52374">
    <property type="entry name" value="Nucleotidylyl transferase"/>
    <property type="match status" value="1"/>
</dbReference>
<dbReference type="Proteomes" id="UP000289022">
    <property type="component" value="Unassembled WGS sequence"/>
</dbReference>
<name>A0A438W0E2_HELPX</name>
<keyword evidence="4" id="KW-0067">ATP-binding</keyword>
<keyword evidence="3" id="KW-0547">Nucleotide-binding</keyword>
<dbReference type="PANTHER" id="PTHR11956:SF5">
    <property type="entry name" value="ARGININE--TRNA LIGASE, CYTOPLASMIC"/>
    <property type="match status" value="1"/>
</dbReference>
<evidence type="ECO:0000256" key="1">
    <source>
        <dbReference type="ARBA" id="ARBA00020262"/>
    </source>
</evidence>
<dbReference type="PANTHER" id="PTHR11956">
    <property type="entry name" value="ARGINYL-TRNA SYNTHETASE"/>
    <property type="match status" value="1"/>
</dbReference>
<dbReference type="GO" id="GO:0004814">
    <property type="term" value="F:arginine-tRNA ligase activity"/>
    <property type="evidence" value="ECO:0007669"/>
    <property type="project" value="InterPro"/>
</dbReference>
<sequence length="97" mass="10836">FNLAKVFKKSPLAIAEELALKISTHEKTQGFFDSVVACKGYINFTLSLDLLERFTQKALELKEQFGSQIKSEHSQKIFLEFVSANPTGPLHIGHARG</sequence>
<evidence type="ECO:0000256" key="3">
    <source>
        <dbReference type="ARBA" id="ARBA00022741"/>
    </source>
</evidence>
<dbReference type="InterPro" id="IPR014729">
    <property type="entry name" value="Rossmann-like_a/b/a_fold"/>
</dbReference>